<dbReference type="Proteomes" id="UP001454036">
    <property type="component" value="Unassembled WGS sequence"/>
</dbReference>
<gene>
    <name evidence="1" type="ORF">LIER_42098</name>
</gene>
<evidence type="ECO:0000313" key="2">
    <source>
        <dbReference type="Proteomes" id="UP001454036"/>
    </source>
</evidence>
<accession>A0AAV3RPP9</accession>
<dbReference type="InterPro" id="IPR043502">
    <property type="entry name" value="DNA/RNA_pol_sf"/>
</dbReference>
<comment type="caution">
    <text evidence="1">The sequence shown here is derived from an EMBL/GenBank/DDBJ whole genome shotgun (WGS) entry which is preliminary data.</text>
</comment>
<dbReference type="InterPro" id="IPR043128">
    <property type="entry name" value="Rev_trsase/Diguanyl_cyclase"/>
</dbReference>
<dbReference type="EMBL" id="BAABME010028103">
    <property type="protein sequence ID" value="GAA0176582.1"/>
    <property type="molecule type" value="Genomic_DNA"/>
</dbReference>
<organism evidence="1 2">
    <name type="scientific">Lithospermum erythrorhizon</name>
    <name type="common">Purple gromwell</name>
    <name type="synonym">Lithospermum officinale var. erythrorhizon</name>
    <dbReference type="NCBI Taxonomy" id="34254"/>
    <lineage>
        <taxon>Eukaryota</taxon>
        <taxon>Viridiplantae</taxon>
        <taxon>Streptophyta</taxon>
        <taxon>Embryophyta</taxon>
        <taxon>Tracheophyta</taxon>
        <taxon>Spermatophyta</taxon>
        <taxon>Magnoliopsida</taxon>
        <taxon>eudicotyledons</taxon>
        <taxon>Gunneridae</taxon>
        <taxon>Pentapetalae</taxon>
        <taxon>asterids</taxon>
        <taxon>lamiids</taxon>
        <taxon>Boraginales</taxon>
        <taxon>Boraginaceae</taxon>
        <taxon>Boraginoideae</taxon>
        <taxon>Lithospermeae</taxon>
        <taxon>Lithospermum</taxon>
    </lineage>
</organism>
<dbReference type="Gene3D" id="3.30.70.270">
    <property type="match status" value="1"/>
</dbReference>
<proteinExistence type="predicted"/>
<sequence>MCTDFTSINKACLKDCYPFPNIDRLVDSSNSSPNQVYLEGWGSKLTLEKDFEWNPDCEKSFQKLKNYL</sequence>
<keyword evidence="2" id="KW-1185">Reference proteome</keyword>
<protein>
    <submittedName>
        <fullName evidence="1">Uncharacterized protein</fullName>
    </submittedName>
</protein>
<evidence type="ECO:0000313" key="1">
    <source>
        <dbReference type="EMBL" id="GAA0176582.1"/>
    </source>
</evidence>
<dbReference type="SUPFAM" id="SSF56672">
    <property type="entry name" value="DNA/RNA polymerases"/>
    <property type="match status" value="1"/>
</dbReference>
<name>A0AAV3RPP9_LITER</name>
<dbReference type="AlphaFoldDB" id="A0AAV3RPP9"/>
<reference evidence="1 2" key="1">
    <citation type="submission" date="2024-01" db="EMBL/GenBank/DDBJ databases">
        <title>The complete chloroplast genome sequence of Lithospermum erythrorhizon: insights into the phylogenetic relationship among Boraginaceae species and the maternal lineages of purple gromwells.</title>
        <authorList>
            <person name="Okada T."/>
            <person name="Watanabe K."/>
        </authorList>
    </citation>
    <scope>NUCLEOTIDE SEQUENCE [LARGE SCALE GENOMIC DNA]</scope>
</reference>